<comment type="similarity">
    <text evidence="2">Belongs to the GDA1/CD39 NTPase family.</text>
</comment>
<comment type="subcellular location">
    <subcellularLocation>
        <location evidence="1">Golgi apparatus membrane</location>
        <topology evidence="1">Single-pass type II membrane protein</topology>
    </subcellularLocation>
</comment>
<comment type="caution">
    <text evidence="6">The sequence shown here is derived from an EMBL/GenBank/DDBJ whole genome shotgun (WGS) entry which is preliminary data.</text>
</comment>
<gene>
    <name evidence="6" type="primary">GDA1_2</name>
    <name evidence="6" type="ORF">V5O48_013734</name>
</gene>
<keyword evidence="3 6" id="KW-0378">Hydrolase</keyword>
<dbReference type="InterPro" id="IPR000407">
    <property type="entry name" value="GDA1_CD39_NTPase"/>
</dbReference>
<comment type="function">
    <text evidence="4">After transfer of sugars to endogenous macromolecular acceptors, the enzyme converts nucleoside diphosphates to nucleoside monophosphates which in turn exit the Golgi lumen in a coupled antiporter reaction, allowing entry of additional nucleotide sugar from the cytosol.</text>
</comment>
<evidence type="ECO:0000256" key="1">
    <source>
        <dbReference type="ARBA" id="ARBA00004323"/>
    </source>
</evidence>
<reference evidence="6 7" key="1">
    <citation type="submission" date="2024-02" db="EMBL/GenBank/DDBJ databases">
        <title>A draft genome for the cacao thread blight pathogen Marasmius crinis-equi.</title>
        <authorList>
            <person name="Cohen S.P."/>
            <person name="Baruah I.K."/>
            <person name="Amoako-Attah I."/>
            <person name="Bukari Y."/>
            <person name="Meinhardt L.W."/>
            <person name="Bailey B.A."/>
        </authorList>
    </citation>
    <scope>NUCLEOTIDE SEQUENCE [LARGE SCALE GENOMIC DNA]</scope>
    <source>
        <strain evidence="6 7">GH-76</strain>
    </source>
</reference>
<evidence type="ECO:0000256" key="4">
    <source>
        <dbReference type="ARBA" id="ARBA00037742"/>
    </source>
</evidence>
<accession>A0ABR3EZ92</accession>
<name>A0ABR3EZ92_9AGAR</name>
<organism evidence="6 7">
    <name type="scientific">Marasmius crinis-equi</name>
    <dbReference type="NCBI Taxonomy" id="585013"/>
    <lineage>
        <taxon>Eukaryota</taxon>
        <taxon>Fungi</taxon>
        <taxon>Dikarya</taxon>
        <taxon>Basidiomycota</taxon>
        <taxon>Agaricomycotina</taxon>
        <taxon>Agaricomycetes</taxon>
        <taxon>Agaricomycetidae</taxon>
        <taxon>Agaricales</taxon>
        <taxon>Marasmiineae</taxon>
        <taxon>Marasmiaceae</taxon>
        <taxon>Marasmius</taxon>
    </lineage>
</organism>
<keyword evidence="7" id="KW-1185">Reference proteome</keyword>
<dbReference type="PANTHER" id="PTHR11782:SF83">
    <property type="entry name" value="GUANOSINE-DIPHOSPHATASE"/>
    <property type="match status" value="1"/>
</dbReference>
<dbReference type="EMBL" id="JBAHYK010001381">
    <property type="protein sequence ID" value="KAL0568255.1"/>
    <property type="molecule type" value="Genomic_DNA"/>
</dbReference>
<evidence type="ECO:0000313" key="7">
    <source>
        <dbReference type="Proteomes" id="UP001465976"/>
    </source>
</evidence>
<sequence length="205" mass="23214">MTAHNPPNNSTHQRRHSTLPSAILLKSKSPNPPNIVLVRVVPEAWRKFAPVAAKVTVVLRLLLGSQGADILEAVEGRRWDRCTFHVEEVVVTDDKDEGVYAWITANYLLDTIGKEEGEGEETYVALDSRRVSTQIVFERKFPKPDYRLIWAEGERSQVPFGVLGKTYMLYLGYRLMEMDSTEDFCSCLGGLHVEGVDYEMLVDEL</sequence>
<proteinExistence type="inferred from homology"/>
<dbReference type="Pfam" id="PF01150">
    <property type="entry name" value="GDA1_CD39"/>
    <property type="match status" value="1"/>
</dbReference>
<evidence type="ECO:0000256" key="3">
    <source>
        <dbReference type="ARBA" id="ARBA00022801"/>
    </source>
</evidence>
<dbReference type="Gene3D" id="3.30.420.150">
    <property type="entry name" value="Exopolyphosphatase. Domain 2"/>
    <property type="match status" value="1"/>
</dbReference>
<evidence type="ECO:0000313" key="6">
    <source>
        <dbReference type="EMBL" id="KAL0568255.1"/>
    </source>
</evidence>
<dbReference type="PANTHER" id="PTHR11782">
    <property type="entry name" value="ADENOSINE/GUANOSINE DIPHOSPHATASE"/>
    <property type="match status" value="1"/>
</dbReference>
<evidence type="ECO:0000256" key="5">
    <source>
        <dbReference type="ARBA" id="ARBA00038903"/>
    </source>
</evidence>
<protein>
    <recommendedName>
        <fullName evidence="5">guanosine-diphosphatase</fullName>
        <ecNumber evidence="5">3.6.1.42</ecNumber>
    </recommendedName>
</protein>
<dbReference type="Proteomes" id="UP001465976">
    <property type="component" value="Unassembled WGS sequence"/>
</dbReference>
<dbReference type="GO" id="GO:0004382">
    <property type="term" value="F:GDP phosphatase activity"/>
    <property type="evidence" value="ECO:0007669"/>
    <property type="project" value="UniProtKB-EC"/>
</dbReference>
<evidence type="ECO:0000256" key="2">
    <source>
        <dbReference type="ARBA" id="ARBA00009283"/>
    </source>
</evidence>
<dbReference type="EC" id="3.6.1.42" evidence="5"/>